<feature type="compositionally biased region" description="Polar residues" evidence="1">
    <location>
        <begin position="320"/>
        <end position="334"/>
    </location>
</feature>
<protein>
    <submittedName>
        <fullName evidence="2">Uncharacterized protein</fullName>
    </submittedName>
</protein>
<evidence type="ECO:0000313" key="2">
    <source>
        <dbReference type="EMBL" id="CBQ71147.1"/>
    </source>
</evidence>
<feature type="region of interest" description="Disordered" evidence="1">
    <location>
        <begin position="242"/>
        <end position="431"/>
    </location>
</feature>
<reference evidence="2 3" key="1">
    <citation type="journal article" date="2010" name="Science">
        <title>Pathogenicity determinants in smut fungi revealed by genome comparison.</title>
        <authorList>
            <person name="Schirawski J."/>
            <person name="Mannhaupt G."/>
            <person name="Muench K."/>
            <person name="Brefort T."/>
            <person name="Schipper K."/>
            <person name="Doehlemann G."/>
            <person name="Di Stasio M."/>
            <person name="Roessel N."/>
            <person name="Mendoza-Mendoza A."/>
            <person name="Pester D."/>
            <person name="Mueller O."/>
            <person name="Winterberg B."/>
            <person name="Meyer E."/>
            <person name="Ghareeb H."/>
            <person name="Wollenberg T."/>
            <person name="Muensterkoetter M."/>
            <person name="Wong P."/>
            <person name="Walter M."/>
            <person name="Stukenbrock E."/>
            <person name="Gueldener U."/>
            <person name="Kahmann R."/>
        </authorList>
    </citation>
    <scope>NUCLEOTIDE SEQUENCE [LARGE SCALE GENOMIC DNA]</scope>
    <source>
        <strain evidence="3">SRZ2</strain>
    </source>
</reference>
<dbReference type="HOGENOM" id="CLU_435582_0_0_1"/>
<dbReference type="Proteomes" id="UP000008867">
    <property type="component" value="Chromosome 20"/>
</dbReference>
<feature type="compositionally biased region" description="Polar residues" evidence="1">
    <location>
        <begin position="242"/>
        <end position="260"/>
    </location>
</feature>
<dbReference type="eggNOG" id="ENOG502SAU2">
    <property type="taxonomic scope" value="Eukaryota"/>
</dbReference>
<feature type="region of interest" description="Disordered" evidence="1">
    <location>
        <begin position="1"/>
        <end position="41"/>
    </location>
</feature>
<evidence type="ECO:0000256" key="1">
    <source>
        <dbReference type="SAM" id="MobiDB-lite"/>
    </source>
</evidence>
<evidence type="ECO:0000313" key="3">
    <source>
        <dbReference type="Proteomes" id="UP000008867"/>
    </source>
</evidence>
<dbReference type="VEuPathDB" id="FungiDB:sr13603"/>
<feature type="compositionally biased region" description="Polar residues" evidence="1">
    <location>
        <begin position="276"/>
        <end position="309"/>
    </location>
</feature>
<dbReference type="AlphaFoldDB" id="E6ZV90"/>
<feature type="compositionally biased region" description="Polar residues" evidence="1">
    <location>
        <begin position="341"/>
        <end position="358"/>
    </location>
</feature>
<feature type="region of interest" description="Disordered" evidence="1">
    <location>
        <begin position="183"/>
        <end position="224"/>
    </location>
</feature>
<organism evidence="2 3">
    <name type="scientific">Sporisorium reilianum (strain SRZ2)</name>
    <name type="common">Maize head smut fungus</name>
    <dbReference type="NCBI Taxonomy" id="999809"/>
    <lineage>
        <taxon>Eukaryota</taxon>
        <taxon>Fungi</taxon>
        <taxon>Dikarya</taxon>
        <taxon>Basidiomycota</taxon>
        <taxon>Ustilaginomycotina</taxon>
        <taxon>Ustilaginomycetes</taxon>
        <taxon>Ustilaginales</taxon>
        <taxon>Ustilaginaceae</taxon>
        <taxon>Sporisorium</taxon>
    </lineage>
</organism>
<sequence length="628" mass="67524">MAESIGPDPGHDEGRHRSNGQSPRRPDRQTASADKFLPGTSLPLSTLTSPLAFVCEHESTIGRRLTFIGRIHSVTFSTGFIMALFEFDDAEHVRLVIKCGSQLYHAQSQHHRICSEQDIFLIRNVVREPFHHEAYHLGNGWDVPTLTFDVRSSYKNITKARYSTTFEDVIEANKHLDDSIYDRCPSYAPDNGPSSSQLVQDSTTNGSHPARTNNPNDPQSAAMDILGGNESAMINDMDVNQSATSQSVGVNEPPTTTSTGVDERSTAQVAKINERSMIQDSAGNEPSTSGVTAGNGPSTTQVTTFNQPAMTRDTGVDEPLTTQAAVGNEPSTSRIAGDNEASMSRSTSLNEPSTTRVSAGNEPVATPTTVGSDHSSTRATIGNDRSTTQAAAGNEPSTTQATVAHSHSTTQAAAGNERSATQNPAGNERSTIQTTAANDAVGGAEGSMAATTNLDGNGPPREHRLFGANLLSSDGFVPPLAFHRRHPSTADGSLLMFVGHYVGPYRSYQANFIQFNLQLDTYKMIVVKVRKDLDLYRYLEDLGGTQSPLLLICGVTRSNIGVLRCLKYTEGSRFEVISTANGCSPEHVYAFNKALDVDFAAANPAAANPTDEEPPRPATRIRLVRRSV</sequence>
<gene>
    <name evidence="2" type="ORF">sr13603</name>
</gene>
<accession>E6ZV90</accession>
<feature type="compositionally biased region" description="Polar residues" evidence="1">
    <location>
        <begin position="192"/>
        <end position="219"/>
    </location>
</feature>
<name>E6ZV90_SPORE</name>
<dbReference type="OrthoDB" id="10672740at2759"/>
<feature type="compositionally biased region" description="Polar residues" evidence="1">
    <location>
        <begin position="366"/>
        <end position="431"/>
    </location>
</feature>
<dbReference type="EMBL" id="FQ311442">
    <property type="protein sequence ID" value="CBQ71147.1"/>
    <property type="molecule type" value="Genomic_DNA"/>
</dbReference>
<proteinExistence type="predicted"/>
<keyword evidence="3" id="KW-1185">Reference proteome</keyword>